<comment type="caution">
    <text evidence="1">The sequence shown here is derived from an EMBL/GenBank/DDBJ whole genome shotgun (WGS) entry which is preliminary data.</text>
</comment>
<evidence type="ECO:0000313" key="1">
    <source>
        <dbReference type="EMBL" id="KAF9644608.1"/>
    </source>
</evidence>
<proteinExistence type="predicted"/>
<keyword evidence="2" id="KW-1185">Reference proteome</keyword>
<gene>
    <name evidence="1" type="ORF">BDM02DRAFT_3272309</name>
</gene>
<accession>A0ACB6Z4V0</accession>
<dbReference type="Proteomes" id="UP000886501">
    <property type="component" value="Unassembled WGS sequence"/>
</dbReference>
<protein>
    <submittedName>
        <fullName evidence="1">Uncharacterized protein</fullName>
    </submittedName>
</protein>
<reference evidence="1" key="2">
    <citation type="journal article" date="2020" name="Nat. Commun.">
        <title>Large-scale genome sequencing of mycorrhizal fungi provides insights into the early evolution of symbiotic traits.</title>
        <authorList>
            <person name="Miyauchi S."/>
            <person name="Kiss E."/>
            <person name="Kuo A."/>
            <person name="Drula E."/>
            <person name="Kohler A."/>
            <person name="Sanchez-Garcia M."/>
            <person name="Morin E."/>
            <person name="Andreopoulos B."/>
            <person name="Barry K.W."/>
            <person name="Bonito G."/>
            <person name="Buee M."/>
            <person name="Carver A."/>
            <person name="Chen C."/>
            <person name="Cichocki N."/>
            <person name="Clum A."/>
            <person name="Culley D."/>
            <person name="Crous P.W."/>
            <person name="Fauchery L."/>
            <person name="Girlanda M."/>
            <person name="Hayes R.D."/>
            <person name="Keri Z."/>
            <person name="LaButti K."/>
            <person name="Lipzen A."/>
            <person name="Lombard V."/>
            <person name="Magnuson J."/>
            <person name="Maillard F."/>
            <person name="Murat C."/>
            <person name="Nolan M."/>
            <person name="Ohm R.A."/>
            <person name="Pangilinan J."/>
            <person name="Pereira M.F."/>
            <person name="Perotto S."/>
            <person name="Peter M."/>
            <person name="Pfister S."/>
            <person name="Riley R."/>
            <person name="Sitrit Y."/>
            <person name="Stielow J.B."/>
            <person name="Szollosi G."/>
            <person name="Zifcakova L."/>
            <person name="Stursova M."/>
            <person name="Spatafora J.W."/>
            <person name="Tedersoo L."/>
            <person name="Vaario L.M."/>
            <person name="Yamada A."/>
            <person name="Yan M."/>
            <person name="Wang P."/>
            <person name="Xu J."/>
            <person name="Bruns T."/>
            <person name="Baldrian P."/>
            <person name="Vilgalys R."/>
            <person name="Dunand C."/>
            <person name="Henrissat B."/>
            <person name="Grigoriev I.V."/>
            <person name="Hibbett D."/>
            <person name="Nagy L.G."/>
            <person name="Martin F.M."/>
        </authorList>
    </citation>
    <scope>NUCLEOTIDE SEQUENCE</scope>
    <source>
        <strain evidence="1">P2</strain>
    </source>
</reference>
<organism evidence="1 2">
    <name type="scientific">Thelephora ganbajun</name>
    <name type="common">Ganba fungus</name>
    <dbReference type="NCBI Taxonomy" id="370292"/>
    <lineage>
        <taxon>Eukaryota</taxon>
        <taxon>Fungi</taxon>
        <taxon>Dikarya</taxon>
        <taxon>Basidiomycota</taxon>
        <taxon>Agaricomycotina</taxon>
        <taxon>Agaricomycetes</taxon>
        <taxon>Thelephorales</taxon>
        <taxon>Thelephoraceae</taxon>
        <taxon>Thelephora</taxon>
    </lineage>
</organism>
<sequence>MTTHSDANVTLEHYIAAMRLKILEQLTETSPGSMSVSEIDALEFSLEQNVRRPLRSLRNSRQSCNRIPPEVVIRIAHYCSSPTFDTPWYTCLLKSTHLCHRWREIIISCPSLWALIQLQPPKIASIFLERSGDLPLNIYTLYDFCCEPTHLSRIKTLRLRVSGLDGLSEIFSRLITPSPVISEVIIEVTGSVYGYCPDLPPLFGDTSTIRSLSLDGLSFDTKLLCFTSLTSLNLDIPGALLLPFFDLLTVNPTLESISISAWGVIPAEGVDGPAITLNNLATLRCRDASKYLLSRLSLPRSTSIQIEDTGPPLTLSRSLPNSITNLRCLTWIEGLCLTTTTGVTYSGQTTDAHKIELVGCGGSFYIHWVVGYDGLREFDPRPLSLAHVRELCITHETISKRPRASELNLSSLFREVRSLEVLKFHSRLLADCNYILPPFVDNHICPSLHTVEIVHCSGQAQWLSSLLYMAIRRRDAGLALRKVLVSPHPDVNSPTQSYIRELNDVLTNPA</sequence>
<dbReference type="EMBL" id="MU118128">
    <property type="protein sequence ID" value="KAF9644608.1"/>
    <property type="molecule type" value="Genomic_DNA"/>
</dbReference>
<reference evidence="1" key="1">
    <citation type="submission" date="2019-10" db="EMBL/GenBank/DDBJ databases">
        <authorList>
            <consortium name="DOE Joint Genome Institute"/>
            <person name="Kuo A."/>
            <person name="Miyauchi S."/>
            <person name="Kiss E."/>
            <person name="Drula E."/>
            <person name="Kohler A."/>
            <person name="Sanchez-Garcia M."/>
            <person name="Andreopoulos B."/>
            <person name="Barry K.W."/>
            <person name="Bonito G."/>
            <person name="Buee M."/>
            <person name="Carver A."/>
            <person name="Chen C."/>
            <person name="Cichocki N."/>
            <person name="Clum A."/>
            <person name="Culley D."/>
            <person name="Crous P.W."/>
            <person name="Fauchery L."/>
            <person name="Girlanda M."/>
            <person name="Hayes R."/>
            <person name="Keri Z."/>
            <person name="Labutti K."/>
            <person name="Lipzen A."/>
            <person name="Lombard V."/>
            <person name="Magnuson J."/>
            <person name="Maillard F."/>
            <person name="Morin E."/>
            <person name="Murat C."/>
            <person name="Nolan M."/>
            <person name="Ohm R."/>
            <person name="Pangilinan J."/>
            <person name="Pereira M."/>
            <person name="Perotto S."/>
            <person name="Peter M."/>
            <person name="Riley R."/>
            <person name="Sitrit Y."/>
            <person name="Stielow B."/>
            <person name="Szollosi G."/>
            <person name="Zifcakova L."/>
            <person name="Stursova M."/>
            <person name="Spatafora J.W."/>
            <person name="Tedersoo L."/>
            <person name="Vaario L.-M."/>
            <person name="Yamada A."/>
            <person name="Yan M."/>
            <person name="Wang P."/>
            <person name="Xu J."/>
            <person name="Bruns T."/>
            <person name="Baldrian P."/>
            <person name="Vilgalys R."/>
            <person name="Henrissat B."/>
            <person name="Grigoriev I.V."/>
            <person name="Hibbett D."/>
            <person name="Nagy L.G."/>
            <person name="Martin F.M."/>
        </authorList>
    </citation>
    <scope>NUCLEOTIDE SEQUENCE</scope>
    <source>
        <strain evidence="1">P2</strain>
    </source>
</reference>
<evidence type="ECO:0000313" key="2">
    <source>
        <dbReference type="Proteomes" id="UP000886501"/>
    </source>
</evidence>
<name>A0ACB6Z4V0_THEGA</name>